<gene>
    <name evidence="1" type="ORF">F4821DRAFT_183957</name>
</gene>
<reference evidence="1 2" key="1">
    <citation type="journal article" date="2022" name="New Phytol.">
        <title>Ecological generalism drives hyperdiversity of secondary metabolite gene clusters in xylarialean endophytes.</title>
        <authorList>
            <person name="Franco M.E.E."/>
            <person name="Wisecaver J.H."/>
            <person name="Arnold A.E."/>
            <person name="Ju Y.M."/>
            <person name="Slot J.C."/>
            <person name="Ahrendt S."/>
            <person name="Moore L.P."/>
            <person name="Eastman K.E."/>
            <person name="Scott K."/>
            <person name="Konkel Z."/>
            <person name="Mondo S.J."/>
            <person name="Kuo A."/>
            <person name="Hayes R.D."/>
            <person name="Haridas S."/>
            <person name="Andreopoulos B."/>
            <person name="Riley R."/>
            <person name="LaButti K."/>
            <person name="Pangilinan J."/>
            <person name="Lipzen A."/>
            <person name="Amirebrahimi M."/>
            <person name="Yan J."/>
            <person name="Adam C."/>
            <person name="Keymanesh K."/>
            <person name="Ng V."/>
            <person name="Louie K."/>
            <person name="Northen T."/>
            <person name="Drula E."/>
            <person name="Henrissat B."/>
            <person name="Hsieh H.M."/>
            <person name="Youens-Clark K."/>
            <person name="Lutzoni F."/>
            <person name="Miadlikowska J."/>
            <person name="Eastwood D.C."/>
            <person name="Hamelin R.C."/>
            <person name="Grigoriev I.V."/>
            <person name="U'Ren J.M."/>
        </authorList>
    </citation>
    <scope>NUCLEOTIDE SEQUENCE [LARGE SCALE GENOMIC DNA]</scope>
    <source>
        <strain evidence="1 2">ER1909</strain>
    </source>
</reference>
<accession>A0ACC0CTV3</accession>
<evidence type="ECO:0000313" key="2">
    <source>
        <dbReference type="Proteomes" id="UP001497680"/>
    </source>
</evidence>
<organism evidence="1 2">
    <name type="scientific">Hypoxylon rubiginosum</name>
    <dbReference type="NCBI Taxonomy" id="110542"/>
    <lineage>
        <taxon>Eukaryota</taxon>
        <taxon>Fungi</taxon>
        <taxon>Dikarya</taxon>
        <taxon>Ascomycota</taxon>
        <taxon>Pezizomycotina</taxon>
        <taxon>Sordariomycetes</taxon>
        <taxon>Xylariomycetidae</taxon>
        <taxon>Xylariales</taxon>
        <taxon>Hypoxylaceae</taxon>
        <taxon>Hypoxylon</taxon>
    </lineage>
</organism>
<protein>
    <submittedName>
        <fullName evidence="1">Uncharacterized protein</fullName>
    </submittedName>
</protein>
<sequence>MTVKMPDQGTYVINMQPPSARLTTGQHMLGCKLSIVHLVLSVLLVTQADTSCESPIRTLSPTTIVAKASSSTRVSRLGTEKYNAWDFVSLGEFQQENLVKSPKEYVEDYWIKDASDTEAYTNICMQLTAAAERKADTASQSLLKG</sequence>
<name>A0ACC0CTV3_9PEZI</name>
<dbReference type="EMBL" id="MU394347">
    <property type="protein sequence ID" value="KAI6083766.1"/>
    <property type="molecule type" value="Genomic_DNA"/>
</dbReference>
<proteinExistence type="predicted"/>
<evidence type="ECO:0000313" key="1">
    <source>
        <dbReference type="EMBL" id="KAI6083766.1"/>
    </source>
</evidence>
<dbReference type="Proteomes" id="UP001497680">
    <property type="component" value="Unassembled WGS sequence"/>
</dbReference>
<comment type="caution">
    <text evidence="1">The sequence shown here is derived from an EMBL/GenBank/DDBJ whole genome shotgun (WGS) entry which is preliminary data.</text>
</comment>
<keyword evidence="2" id="KW-1185">Reference proteome</keyword>